<name>A0A853AUJ3_9PSEU</name>
<comment type="caution">
    <text evidence="1">The sequence shown here is derived from an EMBL/GenBank/DDBJ whole genome shotgun (WGS) entry which is preliminary data.</text>
</comment>
<proteinExistence type="predicted"/>
<accession>A0A853AUJ3</accession>
<organism evidence="1 2">
    <name type="scientific">Saccharopolyspora hordei</name>
    <dbReference type="NCBI Taxonomy" id="1838"/>
    <lineage>
        <taxon>Bacteria</taxon>
        <taxon>Bacillati</taxon>
        <taxon>Actinomycetota</taxon>
        <taxon>Actinomycetes</taxon>
        <taxon>Pseudonocardiales</taxon>
        <taxon>Pseudonocardiaceae</taxon>
        <taxon>Saccharopolyspora</taxon>
    </lineage>
</organism>
<gene>
    <name evidence="1" type="ORF">HNR68_004955</name>
</gene>
<dbReference type="Proteomes" id="UP000587002">
    <property type="component" value="Unassembled WGS sequence"/>
</dbReference>
<reference evidence="1 2" key="1">
    <citation type="submission" date="2020-07" db="EMBL/GenBank/DDBJ databases">
        <title>Sequencing the genomes of 1000 actinobacteria strains.</title>
        <authorList>
            <person name="Klenk H.-P."/>
        </authorList>
    </citation>
    <scope>NUCLEOTIDE SEQUENCE [LARGE SCALE GENOMIC DNA]</scope>
    <source>
        <strain evidence="1 2">DSM 44065</strain>
    </source>
</reference>
<dbReference type="RefSeq" id="WP_179724113.1">
    <property type="nucleotide sequence ID" value="NZ_BAABFH010000001.1"/>
</dbReference>
<dbReference type="EMBL" id="JACCFJ010000001">
    <property type="protein sequence ID" value="NYI86325.1"/>
    <property type="molecule type" value="Genomic_DNA"/>
</dbReference>
<evidence type="ECO:0000313" key="2">
    <source>
        <dbReference type="Proteomes" id="UP000587002"/>
    </source>
</evidence>
<evidence type="ECO:0000313" key="1">
    <source>
        <dbReference type="EMBL" id="NYI86325.1"/>
    </source>
</evidence>
<sequence>MSEPWTLLGLPGPGGHLESVNADLAEGMSCVWLLPDEFVDNGFADALVDEVANNHDSLPVPPPEGTPCSAWEEAVPPPRVGQPTNDLPPWARDAFSALADFDAPTSPVAVATLPRTTSVAERIAQQLDLDVDGWSDEIRAIVTEPQLRGRVLVVRGWREWDRDSLASVLARLTSQVKEEGLQPADRPRLLLATRERDLPRTALDRLDQMTTRVRWWWGVVGRLDTAVVVATARPGSRRATSSTRKAALRETVAIEVITEVAGPDLRLAEHLATTWDGLIASLDDIIEDWASALGVDCRPVPTLPRPTTNHPPHELRPAWRLGMADLWEHQLRISPAAVRPARGGLGLDKMIWRGQNRALMPVVDEYRELLEKTFRERVSRTVLDDLTQQERARGTASLPRRSVLELGDMAWAVQNGKVQLPRPEKKLLFILREVRNALAHLQPISDEMLEHLARALPRDG</sequence>
<protein>
    <submittedName>
        <fullName evidence="1">Uncharacterized protein</fullName>
    </submittedName>
</protein>
<dbReference type="AlphaFoldDB" id="A0A853AUJ3"/>
<keyword evidence="2" id="KW-1185">Reference proteome</keyword>